<comment type="caution">
    <text evidence="3">The sequence shown here is derived from an EMBL/GenBank/DDBJ whole genome shotgun (WGS) entry which is preliminary data.</text>
</comment>
<evidence type="ECO:0000256" key="1">
    <source>
        <dbReference type="SAM" id="Phobius"/>
    </source>
</evidence>
<dbReference type="EMBL" id="VLTN01000002">
    <property type="protein sequence ID" value="KAA0157095.1"/>
    <property type="molecule type" value="Genomic_DNA"/>
</dbReference>
<accession>A0A5A8CVN2</accession>
<keyword evidence="1" id="KW-1133">Transmembrane helix</keyword>
<feature type="chain" id="PRO_5022680882" evidence="2">
    <location>
        <begin position="17"/>
        <end position="458"/>
    </location>
</feature>
<evidence type="ECO:0000256" key="2">
    <source>
        <dbReference type="SAM" id="SignalP"/>
    </source>
</evidence>
<keyword evidence="2" id="KW-0732">Signal</keyword>
<gene>
    <name evidence="3" type="ORF">FNF29_00447</name>
</gene>
<reference evidence="3 4" key="1">
    <citation type="submission" date="2019-07" db="EMBL/GenBank/DDBJ databases">
        <title>Genomes of Cafeteria roenbergensis.</title>
        <authorList>
            <person name="Fischer M.G."/>
            <person name="Hackl T."/>
            <person name="Roman M."/>
        </authorList>
    </citation>
    <scope>NUCLEOTIDE SEQUENCE [LARGE SCALE GENOMIC DNA]</scope>
    <source>
        <strain evidence="3 4">BVI</strain>
    </source>
</reference>
<feature type="transmembrane region" description="Helical" evidence="1">
    <location>
        <begin position="415"/>
        <end position="436"/>
    </location>
</feature>
<evidence type="ECO:0000313" key="3">
    <source>
        <dbReference type="EMBL" id="KAA0157095.1"/>
    </source>
</evidence>
<keyword evidence="1" id="KW-0812">Transmembrane</keyword>
<dbReference type="AlphaFoldDB" id="A0A5A8CVN2"/>
<organism evidence="3 4">
    <name type="scientific">Cafeteria roenbergensis</name>
    <name type="common">Marine flagellate</name>
    <dbReference type="NCBI Taxonomy" id="33653"/>
    <lineage>
        <taxon>Eukaryota</taxon>
        <taxon>Sar</taxon>
        <taxon>Stramenopiles</taxon>
        <taxon>Bigyra</taxon>
        <taxon>Opalozoa</taxon>
        <taxon>Bicosoecida</taxon>
        <taxon>Cafeteriaceae</taxon>
        <taxon>Cafeteria</taxon>
    </lineage>
</organism>
<name>A0A5A8CVN2_CAFRO</name>
<evidence type="ECO:0000313" key="4">
    <source>
        <dbReference type="Proteomes" id="UP000323011"/>
    </source>
</evidence>
<keyword evidence="4" id="KW-1185">Reference proteome</keyword>
<dbReference type="Proteomes" id="UP000323011">
    <property type="component" value="Unassembled WGS sequence"/>
</dbReference>
<feature type="signal peptide" evidence="2">
    <location>
        <begin position="1"/>
        <end position="16"/>
    </location>
</feature>
<protein>
    <submittedName>
        <fullName evidence="3">Uncharacterized protein</fullName>
    </submittedName>
</protein>
<sequence length="458" mass="45125">MRAAVAALVLAAAVCAAQPADQPSAVAVVREQDSVPASGLPPTSPAEWVQAFYADTLGVPLLAPDGSEGVGSAGPAPTSLLARPRVGLVVQTAPHRAARLRAAAAESLTTRGAVERVSAVEAAWPQELRLACSGVDAAGSIIVKGAKATSRHGPSPVDVRVVGACARDELRWANSARGFVPFGAKPAAGSQDAESSFHGPLACNPAGRAVLEALGASPVPESGPKAAAQAGRQGCGSFAVSEGGAPDRASRVHLSTADPAIARGLAEAAMLVLASSRAAALAAQANGSATHALPAVLHLSAGQLAAKDPAADAALTRVLAAALRSAVGALQPAAAGRVAVALVATQQPTRGAPPAQPLQGTASRAAPVTGSAGVAASRLLLAGAGAASLGEAGNSSSNGTALTEGLVLQETITTFTAVGLIVTAIAAVYVVMLAGFEPMDRRLVARLVNIGSERAHAE</sequence>
<keyword evidence="1" id="KW-0472">Membrane</keyword>
<proteinExistence type="predicted"/>